<dbReference type="EMBL" id="CATKSH010000004">
    <property type="protein sequence ID" value="CAI9120061.1"/>
    <property type="molecule type" value="Genomic_DNA"/>
</dbReference>
<reference evidence="1" key="1">
    <citation type="submission" date="2023-03" db="EMBL/GenBank/DDBJ databases">
        <authorList>
            <person name="Cleenwerck I."/>
        </authorList>
    </citation>
    <scope>NUCLEOTIDE SEQUENCE</scope>
    <source>
        <strain evidence="1">LMG 32879</strain>
    </source>
</reference>
<gene>
    <name evidence="1" type="ORF">LMG32879_000889</name>
</gene>
<accession>A0AA35UFB1</accession>
<evidence type="ECO:0000313" key="1">
    <source>
        <dbReference type="EMBL" id="CAI9120061.1"/>
    </source>
</evidence>
<organism evidence="1 2">
    <name type="scientific">Brytella acorum</name>
    <dbReference type="NCBI Taxonomy" id="2959299"/>
    <lineage>
        <taxon>Bacteria</taxon>
        <taxon>Pseudomonadati</taxon>
        <taxon>Pseudomonadota</taxon>
        <taxon>Alphaproteobacteria</taxon>
        <taxon>Acetobacterales</taxon>
        <taxon>Acetobacteraceae</taxon>
        <taxon>Brytella</taxon>
    </lineage>
</organism>
<evidence type="ECO:0008006" key="3">
    <source>
        <dbReference type="Google" id="ProtNLM"/>
    </source>
</evidence>
<comment type="caution">
    <text evidence="1">The sequence shown here is derived from an EMBL/GenBank/DDBJ whole genome shotgun (WGS) entry which is preliminary data.</text>
</comment>
<dbReference type="AlphaFoldDB" id="A0AA35UFB1"/>
<name>A0AA35UFB1_9PROT</name>
<dbReference type="RefSeq" id="WP_289841859.1">
    <property type="nucleotide sequence ID" value="NZ_CATKSH010000004.1"/>
</dbReference>
<dbReference type="Proteomes" id="UP001176960">
    <property type="component" value="Unassembled WGS sequence"/>
</dbReference>
<dbReference type="PANTHER" id="PTHR34094">
    <property type="match status" value="1"/>
</dbReference>
<proteinExistence type="predicted"/>
<keyword evidence="2" id="KW-1185">Reference proteome</keyword>
<protein>
    <recommendedName>
        <fullName evidence="3">Adhesin domain-containing protein</fullName>
    </recommendedName>
</protein>
<evidence type="ECO:0000313" key="2">
    <source>
        <dbReference type="Proteomes" id="UP001176960"/>
    </source>
</evidence>
<sequence length="243" mass="24529">MSGSVFERFRRVAPRVAPRVAVASAAVLAVCAGISMAHGAPVAISRMSDDISVPSAPDGAKLSTMGGDIHLGSAGASSALSTMGGDISVGTVTASLSASTMGGDIDVQSSTGALALSTKGGDIKVGGTNASVSASTLGGDIQATLQSGKQARSVKLSSLGGDVTVHVPADFDGTIEARLSFTRNAHETYKIEQPFGLASTVSPEWETESGTPRKIIEVKGTVGSGRDHLVLSTTNGFIRIIKD</sequence>
<dbReference type="PANTHER" id="PTHR34094:SF1">
    <property type="entry name" value="PROTEIN FAM185A"/>
    <property type="match status" value="1"/>
</dbReference>